<sequence>MKFAVMLLSAGALAATLFAGPASARIGLAPPATAADDAVIQVRGGHGHGHGHGHGWHGNRGHHYGWYRGRGNWKHRH</sequence>
<evidence type="ECO:0000313" key="3">
    <source>
        <dbReference type="Proteomes" id="UP000319949"/>
    </source>
</evidence>
<keyword evidence="1" id="KW-0732">Signal</keyword>
<comment type="caution">
    <text evidence="2">The sequence shown here is derived from an EMBL/GenBank/DDBJ whole genome shotgun (WGS) entry which is preliminary data.</text>
</comment>
<organism evidence="2 3">
    <name type="scientific">Bradyrhizobium stylosanthis</name>
    <dbReference type="NCBI Taxonomy" id="1803665"/>
    <lineage>
        <taxon>Bacteria</taxon>
        <taxon>Pseudomonadati</taxon>
        <taxon>Pseudomonadota</taxon>
        <taxon>Alphaproteobacteria</taxon>
        <taxon>Hyphomicrobiales</taxon>
        <taxon>Nitrobacteraceae</taxon>
        <taxon>Bradyrhizobium</taxon>
    </lineage>
</organism>
<dbReference type="Proteomes" id="UP000319949">
    <property type="component" value="Unassembled WGS sequence"/>
</dbReference>
<proteinExistence type="predicted"/>
<protein>
    <recommendedName>
        <fullName evidence="4">PXPV repeat-containing protein</fullName>
    </recommendedName>
</protein>
<keyword evidence="3" id="KW-1185">Reference proteome</keyword>
<name>A0A560DYK4_9BRAD</name>
<evidence type="ECO:0000256" key="1">
    <source>
        <dbReference type="SAM" id="SignalP"/>
    </source>
</evidence>
<feature type="chain" id="PRO_5022242223" description="PXPV repeat-containing protein" evidence="1">
    <location>
        <begin position="25"/>
        <end position="77"/>
    </location>
</feature>
<accession>A0A560DYK4</accession>
<gene>
    <name evidence="2" type="ORF">FBZ96_103987</name>
</gene>
<evidence type="ECO:0000313" key="2">
    <source>
        <dbReference type="EMBL" id="TWB02205.1"/>
    </source>
</evidence>
<reference evidence="2 3" key="1">
    <citation type="submission" date="2019-06" db="EMBL/GenBank/DDBJ databases">
        <title>Genomic Encyclopedia of Type Strains, Phase IV (KMG-V): Genome sequencing to study the core and pangenomes of soil and plant-associated prokaryotes.</title>
        <authorList>
            <person name="Whitman W."/>
        </authorList>
    </citation>
    <scope>NUCLEOTIDE SEQUENCE [LARGE SCALE GENOMIC DNA]</scope>
    <source>
        <strain evidence="2 3">BR 510</strain>
    </source>
</reference>
<dbReference type="EMBL" id="VITK01000003">
    <property type="protein sequence ID" value="TWB02205.1"/>
    <property type="molecule type" value="Genomic_DNA"/>
</dbReference>
<dbReference type="STRING" id="1803665.GCA_001641335_04601"/>
<dbReference type="RefSeq" id="WP_145661817.1">
    <property type="nucleotide sequence ID" value="NZ_VITK01000003.1"/>
</dbReference>
<dbReference type="AlphaFoldDB" id="A0A560DYK4"/>
<evidence type="ECO:0008006" key="4">
    <source>
        <dbReference type="Google" id="ProtNLM"/>
    </source>
</evidence>
<feature type="signal peptide" evidence="1">
    <location>
        <begin position="1"/>
        <end position="24"/>
    </location>
</feature>